<proteinExistence type="predicted"/>
<evidence type="ECO:0000313" key="2">
    <source>
        <dbReference type="Proteomes" id="UP000005239"/>
    </source>
</evidence>
<reference evidence="1" key="2">
    <citation type="submission" date="2022-06" db="UniProtKB">
        <authorList>
            <consortium name="EnsemblMetazoa"/>
        </authorList>
    </citation>
    <scope>IDENTIFICATION</scope>
    <source>
        <strain evidence="1">PS312</strain>
    </source>
</reference>
<dbReference type="Proteomes" id="UP000005239">
    <property type="component" value="Unassembled WGS sequence"/>
</dbReference>
<sequence>MIVIFQSAPTLPSSLVPLQLLSTTWIETRRGITGKDESLLRLCPLPSSHFNYCRPLGSRLEEG</sequence>
<reference evidence="2" key="1">
    <citation type="journal article" date="2008" name="Nat. Genet.">
        <title>The Pristionchus pacificus genome provides a unique perspective on nematode lifestyle and parasitism.</title>
        <authorList>
            <person name="Dieterich C."/>
            <person name="Clifton S.W."/>
            <person name="Schuster L.N."/>
            <person name="Chinwalla A."/>
            <person name="Delehaunty K."/>
            <person name="Dinkelacker I."/>
            <person name="Fulton L."/>
            <person name="Fulton R."/>
            <person name="Godfrey J."/>
            <person name="Minx P."/>
            <person name="Mitreva M."/>
            <person name="Roeseler W."/>
            <person name="Tian H."/>
            <person name="Witte H."/>
            <person name="Yang S.P."/>
            <person name="Wilson R.K."/>
            <person name="Sommer R.J."/>
        </authorList>
    </citation>
    <scope>NUCLEOTIDE SEQUENCE [LARGE SCALE GENOMIC DNA]</scope>
    <source>
        <strain evidence="2">PS312</strain>
    </source>
</reference>
<evidence type="ECO:0000313" key="1">
    <source>
        <dbReference type="EnsemblMetazoa" id="PPA44420.1"/>
    </source>
</evidence>
<accession>A0A8R1Z364</accession>
<accession>A0A2A6BEZ9</accession>
<dbReference type="AlphaFoldDB" id="A0A2A6BEZ9"/>
<keyword evidence="2" id="KW-1185">Reference proteome</keyword>
<gene>
    <name evidence="1" type="primary">WBGene00282789</name>
</gene>
<organism evidence="1 2">
    <name type="scientific">Pristionchus pacificus</name>
    <name type="common">Parasitic nematode worm</name>
    <dbReference type="NCBI Taxonomy" id="54126"/>
    <lineage>
        <taxon>Eukaryota</taxon>
        <taxon>Metazoa</taxon>
        <taxon>Ecdysozoa</taxon>
        <taxon>Nematoda</taxon>
        <taxon>Chromadorea</taxon>
        <taxon>Rhabditida</taxon>
        <taxon>Rhabditina</taxon>
        <taxon>Diplogasteromorpha</taxon>
        <taxon>Diplogasteroidea</taxon>
        <taxon>Neodiplogasteridae</taxon>
        <taxon>Pristionchus</taxon>
    </lineage>
</organism>
<name>A0A2A6BEZ9_PRIPA</name>
<protein>
    <submittedName>
        <fullName evidence="1">Uncharacterized protein</fullName>
    </submittedName>
</protein>
<dbReference type="EnsemblMetazoa" id="PPA44420.1">
    <property type="protein sequence ID" value="PPA44420.1"/>
    <property type="gene ID" value="WBGene00282789"/>
</dbReference>